<accession>A0A8I0CTP8</accession>
<proteinExistence type="predicted"/>
<organism evidence="1">
    <name type="scientific">Pseudomonas tritici</name>
    <dbReference type="NCBI Taxonomy" id="2745518"/>
    <lineage>
        <taxon>Bacteria</taxon>
        <taxon>Pseudomonadati</taxon>
        <taxon>Pseudomonadota</taxon>
        <taxon>Gammaproteobacteria</taxon>
        <taxon>Pseudomonadales</taxon>
        <taxon>Pseudomonadaceae</taxon>
        <taxon>Pseudomonas</taxon>
    </lineage>
</organism>
<gene>
    <name evidence="2" type="ORF">HU722_0022055</name>
    <name evidence="1" type="ORF">HU722_01510</name>
</gene>
<dbReference type="Proteomes" id="UP000615613">
    <property type="component" value="Chromosome"/>
</dbReference>
<dbReference type="EMBL" id="JABWQF010000001">
    <property type="protein sequence ID" value="MBC3290193.1"/>
    <property type="molecule type" value="Genomic_DNA"/>
</dbReference>
<sequence length="317" mass="36003">MSILNNAVLSIQLGIDDYIEAQTSEAKVLSAIRNLTAGLILLFKVKLQELSPEGTDEVLLRSKILPNIDEKGEVYWKGKGNKTVDVDEIVERLTSLGVDGVEWNRLKTLRNIRNEIEHYYSKHPTSRIIEAMASSFYLIQQFVPRHLGLSPQELLGKEYWNYLVDQDAFFTEELKDCQANLMKVQWPAKDLIDAIPEMACMDCGSPLVKADNPEANIFEISICCTKCEFVTAYEEHVEFTLSEYFATELYQAARFKISDPLLECPSCERLTYIPSDDKCAACLETPRKHTCQTCGDDLDPFGDGTCSYCDWESKIVY</sequence>
<evidence type="ECO:0000313" key="3">
    <source>
        <dbReference type="Proteomes" id="UP000615613"/>
    </source>
</evidence>
<evidence type="ECO:0000313" key="1">
    <source>
        <dbReference type="EMBL" id="MBC3290193.1"/>
    </source>
</evidence>
<dbReference type="EMBL" id="CP077084">
    <property type="protein sequence ID" value="QXH82649.1"/>
    <property type="molecule type" value="Genomic_DNA"/>
</dbReference>
<evidence type="ECO:0000313" key="2">
    <source>
        <dbReference type="EMBL" id="QXH82649.1"/>
    </source>
</evidence>
<dbReference type="KEGG" id="ptrt:HU722_0022055"/>
<reference evidence="2" key="2">
    <citation type="submission" date="2021-06" db="EMBL/GenBank/DDBJ databases">
        <title>Updating the genus Pseudomonas: Description of 43 new species and partition of the Pseudomonas putida group.</title>
        <authorList>
            <person name="Girard L."/>
            <person name="Lood C."/>
            <person name="Vandamme P."/>
            <person name="Rokni-Zadeh H."/>
            <person name="van Noort V."/>
            <person name="Hofte M."/>
            <person name="Lavigne R."/>
            <person name="De Mot R."/>
        </authorList>
    </citation>
    <scope>NUCLEOTIDE SEQUENCE</scope>
    <source>
        <strain evidence="2">SWRI145</strain>
    </source>
</reference>
<reference evidence="1" key="1">
    <citation type="journal article" date="2020" name="Microorganisms">
        <title>Reliable Identification of Environmental Pseudomonas Isolates Using the rpoD Gene.</title>
        <authorList>
            <consortium name="The Broad Institute Genome Sequencing Platform"/>
            <person name="Girard L."/>
            <person name="Lood C."/>
            <person name="Rokni-Zadeh H."/>
            <person name="van Noort V."/>
            <person name="Lavigne R."/>
            <person name="De Mot R."/>
        </authorList>
    </citation>
    <scope>NUCLEOTIDE SEQUENCE [LARGE SCALE GENOMIC DNA]</scope>
    <source>
        <strain evidence="1">SWRI145</strain>
    </source>
</reference>
<name>A0A8I0CTP8_9PSED</name>
<dbReference type="SUPFAM" id="SSF158842">
    <property type="entry name" value="PMT central region-like"/>
    <property type="match status" value="1"/>
</dbReference>
<dbReference type="AlphaFoldDB" id="A0A8I0CTP8"/>
<keyword evidence="3" id="KW-1185">Reference proteome</keyword>
<protein>
    <submittedName>
        <fullName evidence="1">Uncharacterized protein</fullName>
    </submittedName>
</protein>
<dbReference type="RefSeq" id="WP_186754479.1">
    <property type="nucleotide sequence ID" value="NZ_CP077084.1"/>
</dbReference>